<dbReference type="EMBL" id="QHHQ01000004">
    <property type="protein sequence ID" value="RAI00078.1"/>
    <property type="molecule type" value="Genomic_DNA"/>
</dbReference>
<dbReference type="PROSITE" id="PS50111">
    <property type="entry name" value="CHEMOTAXIS_TRANSDUC_2"/>
    <property type="match status" value="1"/>
</dbReference>
<dbReference type="Gene3D" id="1.10.287.950">
    <property type="entry name" value="Methyl-accepting chemotaxis protein"/>
    <property type="match status" value="1"/>
</dbReference>
<dbReference type="PRINTS" id="PR00260">
    <property type="entry name" value="CHEMTRNSDUCR"/>
</dbReference>
<comment type="caution">
    <text evidence="8">The sequence shown here is derived from an EMBL/GenBank/DDBJ whole genome shotgun (WGS) entry which is preliminary data.</text>
</comment>
<keyword evidence="1 3" id="KW-0807">Transducer</keyword>
<feature type="transmembrane region" description="Helical" evidence="5">
    <location>
        <begin position="247"/>
        <end position="266"/>
    </location>
</feature>
<evidence type="ECO:0000256" key="3">
    <source>
        <dbReference type="PROSITE-ProRule" id="PRU00284"/>
    </source>
</evidence>
<dbReference type="Pfam" id="PF00015">
    <property type="entry name" value="MCPsignal"/>
    <property type="match status" value="1"/>
</dbReference>
<dbReference type="PANTHER" id="PTHR32089">
    <property type="entry name" value="METHYL-ACCEPTING CHEMOTAXIS PROTEIN MCPB"/>
    <property type="match status" value="1"/>
</dbReference>
<feature type="domain" description="Methyl-accepting transducer" evidence="6">
    <location>
        <begin position="361"/>
        <end position="597"/>
    </location>
</feature>
<reference evidence="8 9" key="1">
    <citation type="submission" date="2018-05" db="EMBL/GenBank/DDBJ databases">
        <title>Acuticoccus sediminis sp. nov., isolated from deep-sea sediment of Indian Ocean.</title>
        <authorList>
            <person name="Liu X."/>
            <person name="Lai Q."/>
            <person name="Du Y."/>
            <person name="Sun F."/>
            <person name="Zhang X."/>
            <person name="Wang S."/>
            <person name="Shao Z."/>
        </authorList>
    </citation>
    <scope>NUCLEOTIDE SEQUENCE [LARGE SCALE GENOMIC DNA]</scope>
    <source>
        <strain evidence="8 9">PTG4-2</strain>
    </source>
</reference>
<feature type="transmembrane region" description="Helical" evidence="5">
    <location>
        <begin position="66"/>
        <end position="86"/>
    </location>
</feature>
<dbReference type="AlphaFoldDB" id="A0A8B2NQ05"/>
<accession>A0A8B2NQ05</accession>
<dbReference type="Proteomes" id="UP000249590">
    <property type="component" value="Unassembled WGS sequence"/>
</dbReference>
<keyword evidence="5" id="KW-1133">Transmembrane helix</keyword>
<gene>
    <name evidence="8" type="ORF">DLJ53_20380</name>
</gene>
<dbReference type="InterPro" id="IPR004089">
    <property type="entry name" value="MCPsignal_dom"/>
</dbReference>
<keyword evidence="5" id="KW-0472">Membrane</keyword>
<dbReference type="InterPro" id="IPR003660">
    <property type="entry name" value="HAMP_dom"/>
</dbReference>
<evidence type="ECO:0000256" key="5">
    <source>
        <dbReference type="SAM" id="Phobius"/>
    </source>
</evidence>
<dbReference type="GO" id="GO:0004888">
    <property type="term" value="F:transmembrane signaling receptor activity"/>
    <property type="evidence" value="ECO:0007669"/>
    <property type="project" value="InterPro"/>
</dbReference>
<evidence type="ECO:0000259" key="6">
    <source>
        <dbReference type="PROSITE" id="PS50111"/>
    </source>
</evidence>
<keyword evidence="5" id="KW-0812">Transmembrane</keyword>
<keyword evidence="9" id="KW-1185">Reference proteome</keyword>
<organism evidence="8 9">
    <name type="scientific">Acuticoccus sediminis</name>
    <dbReference type="NCBI Taxonomy" id="2184697"/>
    <lineage>
        <taxon>Bacteria</taxon>
        <taxon>Pseudomonadati</taxon>
        <taxon>Pseudomonadota</taxon>
        <taxon>Alphaproteobacteria</taxon>
        <taxon>Hyphomicrobiales</taxon>
        <taxon>Amorphaceae</taxon>
        <taxon>Acuticoccus</taxon>
    </lineage>
</organism>
<dbReference type="PANTHER" id="PTHR32089:SF112">
    <property type="entry name" value="LYSOZYME-LIKE PROTEIN-RELATED"/>
    <property type="match status" value="1"/>
</dbReference>
<evidence type="ECO:0000313" key="8">
    <source>
        <dbReference type="EMBL" id="RAI00078.1"/>
    </source>
</evidence>
<proteinExistence type="inferred from homology"/>
<evidence type="ECO:0008006" key="10">
    <source>
        <dbReference type="Google" id="ProtNLM"/>
    </source>
</evidence>
<sequence>MPPALRVGSRAPRRSVNRRGGPEAWEPVTAALRVGSPGTATAGHNGVRSLNPSSPMIHRLSIRARMLVMAACAVVALGAFCVIQVVQANSVAGVTVTGRELQRDIDTVADMQLANTELILAAMDSIIDKDEGAIQPARREVIAGAIATVRSGAPALARVAALGGDPRLANGFLDDFNAVARAIQHDLAEAIATRAGPEAFAALDDVIDSSGERVAETLGAVRDIGNQALSGVLAEMEETTAASVTTVLVTFAISVAILLPLLYAITRSIVAAMLNMTGAMESLAGGDLSISVPFMERGDAIGRMAHALEVFRRNGIEADRLRRENDGLAARAEEEKRRGLALVAGRFREDIGDVVRTVISASADLEATAKDLVAIAERTRGRTGTFASTAEQSASNVETVAAATEELSSSAEEIGSQVASSTGMARSAVEEVGRANSQVQGLAEAARQIGSVVDMIRNIAEQTNLLALNATIEAARAGDAGKGFAVVAHEVKSLATQTSSATGEISEQIQRVQSETGDAVSAIEVIRGTIARIDETATSIAAAVRQQSAATMEISRNIQEAEHGSRAMTREISGVSTDAEETERAAQRLLVSVQSLSAQAGTMRHRIDGFLDEVCAA</sequence>
<dbReference type="Pfam" id="PF00672">
    <property type="entry name" value="HAMP"/>
    <property type="match status" value="1"/>
</dbReference>
<evidence type="ECO:0000256" key="1">
    <source>
        <dbReference type="ARBA" id="ARBA00023224"/>
    </source>
</evidence>
<evidence type="ECO:0000256" key="4">
    <source>
        <dbReference type="SAM" id="MobiDB-lite"/>
    </source>
</evidence>
<feature type="region of interest" description="Disordered" evidence="4">
    <location>
        <begin position="1"/>
        <end position="22"/>
    </location>
</feature>
<evidence type="ECO:0000256" key="2">
    <source>
        <dbReference type="ARBA" id="ARBA00029447"/>
    </source>
</evidence>
<dbReference type="GO" id="GO:0016020">
    <property type="term" value="C:membrane"/>
    <property type="evidence" value="ECO:0007669"/>
    <property type="project" value="InterPro"/>
</dbReference>
<dbReference type="InterPro" id="IPR004090">
    <property type="entry name" value="Chemotax_Me-accpt_rcpt"/>
</dbReference>
<dbReference type="PROSITE" id="PS50885">
    <property type="entry name" value="HAMP"/>
    <property type="match status" value="1"/>
</dbReference>
<dbReference type="GO" id="GO:0007165">
    <property type="term" value="P:signal transduction"/>
    <property type="evidence" value="ECO:0007669"/>
    <property type="project" value="UniProtKB-KW"/>
</dbReference>
<dbReference type="Gene3D" id="6.10.340.10">
    <property type="match status" value="1"/>
</dbReference>
<dbReference type="SUPFAM" id="SSF58104">
    <property type="entry name" value="Methyl-accepting chemotaxis protein (MCP) signaling domain"/>
    <property type="match status" value="1"/>
</dbReference>
<dbReference type="GO" id="GO:0006935">
    <property type="term" value="P:chemotaxis"/>
    <property type="evidence" value="ECO:0007669"/>
    <property type="project" value="InterPro"/>
</dbReference>
<evidence type="ECO:0000313" key="9">
    <source>
        <dbReference type="Proteomes" id="UP000249590"/>
    </source>
</evidence>
<protein>
    <recommendedName>
        <fullName evidence="10">Methyl-accepting chemotaxis protein</fullName>
    </recommendedName>
</protein>
<dbReference type="SMART" id="SM00283">
    <property type="entry name" value="MA"/>
    <property type="match status" value="1"/>
</dbReference>
<feature type="domain" description="HAMP" evidence="7">
    <location>
        <begin position="267"/>
        <end position="320"/>
    </location>
</feature>
<comment type="similarity">
    <text evidence="2">Belongs to the methyl-accepting chemotaxis (MCP) protein family.</text>
</comment>
<evidence type="ECO:0000259" key="7">
    <source>
        <dbReference type="PROSITE" id="PS50885"/>
    </source>
</evidence>
<name>A0A8B2NQ05_9HYPH</name>